<accession>A0A9Q0LAU2</accession>
<evidence type="ECO:0000313" key="3">
    <source>
        <dbReference type="Proteomes" id="UP001149090"/>
    </source>
</evidence>
<dbReference type="Gene3D" id="2.130.10.30">
    <property type="entry name" value="Regulator of chromosome condensation 1/beta-lactamase-inhibitor protein II"/>
    <property type="match status" value="1"/>
</dbReference>
<dbReference type="InterPro" id="IPR009091">
    <property type="entry name" value="RCC1/BLIP-II"/>
</dbReference>
<dbReference type="AlphaFoldDB" id="A0A9Q0LAU2"/>
<reference evidence="2" key="1">
    <citation type="submission" date="2022-10" db="EMBL/GenBank/DDBJ databases">
        <title>Novel sulphate-reducing endosymbionts in the free-living metamonad Anaeramoeba.</title>
        <authorList>
            <person name="Jerlstrom-Hultqvist J."/>
            <person name="Cepicka I."/>
            <person name="Gallot-Lavallee L."/>
            <person name="Salas-Leiva D."/>
            <person name="Curtis B.A."/>
            <person name="Zahonova K."/>
            <person name="Pipaliya S."/>
            <person name="Dacks J."/>
            <person name="Roger A.J."/>
        </authorList>
    </citation>
    <scope>NUCLEOTIDE SEQUENCE</scope>
    <source>
        <strain evidence="2">BMAN</strain>
    </source>
</reference>
<feature type="repeat" description="RCC1" evidence="1">
    <location>
        <begin position="260"/>
        <end position="312"/>
    </location>
</feature>
<dbReference type="InterPro" id="IPR000408">
    <property type="entry name" value="Reg_chr_condens"/>
</dbReference>
<feature type="repeat" description="RCC1" evidence="1">
    <location>
        <begin position="313"/>
        <end position="369"/>
    </location>
</feature>
<evidence type="ECO:0008006" key="4">
    <source>
        <dbReference type="Google" id="ProtNLM"/>
    </source>
</evidence>
<protein>
    <recommendedName>
        <fullName evidence="4">Regulator of chromosome condensation</fullName>
    </recommendedName>
</protein>
<dbReference type="SUPFAM" id="SSF50985">
    <property type="entry name" value="RCC1/BLIP-II"/>
    <property type="match status" value="1"/>
</dbReference>
<dbReference type="Pfam" id="PF13540">
    <property type="entry name" value="RCC1_2"/>
    <property type="match status" value="1"/>
</dbReference>
<organism evidence="2 3">
    <name type="scientific">Anaeramoeba ignava</name>
    <name type="common">Anaerobic marine amoeba</name>
    <dbReference type="NCBI Taxonomy" id="1746090"/>
    <lineage>
        <taxon>Eukaryota</taxon>
        <taxon>Metamonada</taxon>
        <taxon>Anaeramoebidae</taxon>
        <taxon>Anaeramoeba</taxon>
    </lineage>
</organism>
<dbReference type="PANTHER" id="PTHR45982">
    <property type="entry name" value="REGULATOR OF CHROMOSOME CONDENSATION"/>
    <property type="match status" value="1"/>
</dbReference>
<dbReference type="EMBL" id="JAPDFW010000104">
    <property type="protein sequence ID" value="KAJ5069467.1"/>
    <property type="molecule type" value="Genomic_DNA"/>
</dbReference>
<sequence length="403" mass="46196">MNDCLFFGLNQFPILIKNKPNKITKPIQFKFENENENENEKQIKQILSGNISIIFLFKNGKAIEYLNQNPEKIQIEENIQKVTIGSRNVAILTKEGNLFAKGKDINPNNPNEFINISSLIEDKNDRIIQDIVSGNSSIYLLTSNQNVYGIGLNYFGQLGFDFKTLKETKKPILMMKNVSKIFSGNSSNHVFLLNSNQELFGSGNNFYFQLGLGESITEAIIQKLTKIQNIPKGKIIDIQTGFNFSIMLIENENENENPKRKFYSCGNYQFNGLGKNEDTYEFTEIKLSLFENDDNILDFSVGSYHTLMLTSNSKLIGFGGNSYGQLGTGDTEYQSFPIQIKLPKLRFNENISNYHISCGENNSFLYYSPFLSSFSNLEEDLIKLFRRKEFCDISFKTKKWRNN</sequence>
<proteinExistence type="predicted"/>
<dbReference type="PROSITE" id="PS50012">
    <property type="entry name" value="RCC1_3"/>
    <property type="match status" value="2"/>
</dbReference>
<name>A0A9Q0LAU2_ANAIG</name>
<dbReference type="PANTHER" id="PTHR45982:SF1">
    <property type="entry name" value="REGULATOR OF CHROMOSOME CONDENSATION"/>
    <property type="match status" value="1"/>
</dbReference>
<dbReference type="Proteomes" id="UP001149090">
    <property type="component" value="Unassembled WGS sequence"/>
</dbReference>
<comment type="caution">
    <text evidence="2">The sequence shown here is derived from an EMBL/GenBank/DDBJ whole genome shotgun (WGS) entry which is preliminary data.</text>
</comment>
<evidence type="ECO:0000313" key="2">
    <source>
        <dbReference type="EMBL" id="KAJ5069467.1"/>
    </source>
</evidence>
<gene>
    <name evidence="2" type="ORF">M0811_11640</name>
</gene>
<dbReference type="InterPro" id="IPR051553">
    <property type="entry name" value="Ran_GTPase-activating"/>
</dbReference>
<evidence type="ECO:0000256" key="1">
    <source>
        <dbReference type="PROSITE-ProRule" id="PRU00235"/>
    </source>
</evidence>
<keyword evidence="3" id="KW-1185">Reference proteome</keyword>